<dbReference type="InterPro" id="IPR020946">
    <property type="entry name" value="Flavin_mOase-like"/>
</dbReference>
<dbReference type="PANTHER" id="PTHR43098">
    <property type="entry name" value="L-ORNITHINE N(5)-MONOOXYGENASE-RELATED"/>
    <property type="match status" value="1"/>
</dbReference>
<dbReference type="Gene3D" id="3.50.50.60">
    <property type="entry name" value="FAD/NAD(P)-binding domain"/>
    <property type="match status" value="2"/>
</dbReference>
<dbReference type="OrthoDB" id="4218720at2759"/>
<dbReference type="Proteomes" id="UP000214365">
    <property type="component" value="Unassembled WGS sequence"/>
</dbReference>
<gene>
    <name evidence="5" type="ORF">UA08_00891</name>
</gene>
<keyword evidence="1" id="KW-0285">Flavoprotein</keyword>
<keyword evidence="6" id="KW-1185">Reference proteome</keyword>
<keyword evidence="2" id="KW-0274">FAD</keyword>
<evidence type="ECO:0000256" key="2">
    <source>
        <dbReference type="ARBA" id="ARBA00022827"/>
    </source>
</evidence>
<dbReference type="SUPFAM" id="SSF51971">
    <property type="entry name" value="Nucleotide-binding domain"/>
    <property type="match status" value="1"/>
</dbReference>
<dbReference type="InterPro" id="IPR036188">
    <property type="entry name" value="FAD/NAD-bd_sf"/>
</dbReference>
<evidence type="ECO:0000313" key="5">
    <source>
        <dbReference type="EMBL" id="OKL64330.1"/>
    </source>
</evidence>
<dbReference type="GO" id="GO:0004499">
    <property type="term" value="F:N,N-dimethylaniline monooxygenase activity"/>
    <property type="evidence" value="ECO:0007669"/>
    <property type="project" value="InterPro"/>
</dbReference>
<keyword evidence="4" id="KW-0560">Oxidoreductase</keyword>
<dbReference type="InterPro" id="IPR050775">
    <property type="entry name" value="FAD-binding_Monooxygenases"/>
</dbReference>
<dbReference type="STRING" id="1441469.A0A225ATR5"/>
<name>A0A225ATR5_TALAT</name>
<protein>
    <recommendedName>
        <fullName evidence="7">FAD/NAD(P)-binding domain-containing protein</fullName>
    </recommendedName>
</protein>
<dbReference type="EMBL" id="LFMY01000001">
    <property type="protein sequence ID" value="OKL64330.1"/>
    <property type="molecule type" value="Genomic_DNA"/>
</dbReference>
<comment type="caution">
    <text evidence="5">The sequence shown here is derived from an EMBL/GenBank/DDBJ whole genome shotgun (WGS) entry which is preliminary data.</text>
</comment>
<dbReference type="RefSeq" id="XP_020124451.1">
    <property type="nucleotide sequence ID" value="XM_020260747.1"/>
</dbReference>
<evidence type="ECO:0008006" key="7">
    <source>
        <dbReference type="Google" id="ProtNLM"/>
    </source>
</evidence>
<reference evidence="5 6" key="1">
    <citation type="submission" date="2015-06" db="EMBL/GenBank/DDBJ databases">
        <title>Talaromyces atroroseus IBT 11181 draft genome.</title>
        <authorList>
            <person name="Rasmussen K.B."/>
            <person name="Rasmussen S."/>
            <person name="Petersen B."/>
            <person name="Sicheritz-Ponten T."/>
            <person name="Mortensen U.H."/>
            <person name="Thrane U."/>
        </authorList>
    </citation>
    <scope>NUCLEOTIDE SEQUENCE [LARGE SCALE GENOMIC DNA]</scope>
    <source>
        <strain evidence="5 6">IBT 11181</strain>
    </source>
</reference>
<dbReference type="Pfam" id="PF00743">
    <property type="entry name" value="FMO-like"/>
    <property type="match status" value="1"/>
</dbReference>
<evidence type="ECO:0000313" key="6">
    <source>
        <dbReference type="Proteomes" id="UP000214365"/>
    </source>
</evidence>
<accession>A0A225ATR5</accession>
<dbReference type="SUPFAM" id="SSF51905">
    <property type="entry name" value="FAD/NAD(P)-binding domain"/>
    <property type="match status" value="1"/>
</dbReference>
<evidence type="ECO:0000256" key="4">
    <source>
        <dbReference type="ARBA" id="ARBA00023002"/>
    </source>
</evidence>
<sequence>MAPAKIVPYDVFIIGAGLSGLSSLYHIRKRFPSWTVRVVESAPSVGGTWYWNCYPGARFDSESISYHLFCDKELLQEWEWSEAFASQKEILRYVERFAEKNELHSDIQFNTTIKSAHWLDDEGIWLFMDSDGVEYRARFLISCLGLLSNPSVPKIPNIENFAGEAFHTSRFPKDFVLSRDLKGKRVGVIGTGSTGIQTCTAVAQEPSIESLTVFQRTAQWAAPLRNYKISKEQMQGYKKTYDTIKQQCADSPQGFLYSPDPRKSLEVTEEERLALWDRLWEEPGFGKWMSVFSDTYVDHKANKLYSDYVAAKIRARVNDPTIADKLIPKNHGIGTRRLPLESGYFEIYNKPNVHLVDLKETPLETVSGKKMITSDGKEHELDVLIFATGFDAITGSFVRVDWTSKSGRPLIGTSTTEKGKRAIWLDHRPSTNMGILVHDMPNMFMILGPHQPFGNIPRSIEHAVQVTMDLLEHCKEHGYTRVESTKKACDQWGEHVLECGRGLLSNEVDSWSTGVNTNVEGKSQRFVAKYSGSVPEYRKRCEENKTKDWQGIVFK</sequence>
<keyword evidence="3" id="KW-0521">NADP</keyword>
<dbReference type="GO" id="GO:0050660">
    <property type="term" value="F:flavin adenine dinucleotide binding"/>
    <property type="evidence" value="ECO:0007669"/>
    <property type="project" value="InterPro"/>
</dbReference>
<evidence type="ECO:0000256" key="1">
    <source>
        <dbReference type="ARBA" id="ARBA00022630"/>
    </source>
</evidence>
<dbReference type="AlphaFoldDB" id="A0A225ATR5"/>
<evidence type="ECO:0000256" key="3">
    <source>
        <dbReference type="ARBA" id="ARBA00022857"/>
    </source>
</evidence>
<dbReference type="PANTHER" id="PTHR43098:SF5">
    <property type="entry name" value="DUAL-FUNCTIONAL MONOOXYGENASE_METHYLTRANSFERASE PSOF"/>
    <property type="match status" value="1"/>
</dbReference>
<dbReference type="GO" id="GO:0050661">
    <property type="term" value="F:NADP binding"/>
    <property type="evidence" value="ECO:0007669"/>
    <property type="project" value="InterPro"/>
</dbReference>
<organism evidence="5 6">
    <name type="scientific">Talaromyces atroroseus</name>
    <dbReference type="NCBI Taxonomy" id="1441469"/>
    <lineage>
        <taxon>Eukaryota</taxon>
        <taxon>Fungi</taxon>
        <taxon>Dikarya</taxon>
        <taxon>Ascomycota</taxon>
        <taxon>Pezizomycotina</taxon>
        <taxon>Eurotiomycetes</taxon>
        <taxon>Eurotiomycetidae</taxon>
        <taxon>Eurotiales</taxon>
        <taxon>Trichocomaceae</taxon>
        <taxon>Talaromyces</taxon>
        <taxon>Talaromyces sect. Trachyspermi</taxon>
    </lineage>
</organism>
<proteinExistence type="predicted"/>
<dbReference type="GeneID" id="31000646"/>